<dbReference type="EMBL" id="FRDA01000003">
    <property type="protein sequence ID" value="SHM80454.1"/>
    <property type="molecule type" value="Genomic_DNA"/>
</dbReference>
<dbReference type="Proteomes" id="UP000183983">
    <property type="component" value="Unassembled WGS sequence"/>
</dbReference>
<protein>
    <submittedName>
        <fullName evidence="1">Uncharacterized protein</fullName>
    </submittedName>
</protein>
<dbReference type="AlphaFoldDB" id="A0A1M7LQJ1"/>
<gene>
    <name evidence="1" type="ORF">SAMN05216593_103245</name>
</gene>
<organism evidence="1 2">
    <name type="scientific">Pseudomonas asturiensis</name>
    <dbReference type="NCBI Taxonomy" id="1190415"/>
    <lineage>
        <taxon>Bacteria</taxon>
        <taxon>Pseudomonadati</taxon>
        <taxon>Pseudomonadota</taxon>
        <taxon>Gammaproteobacteria</taxon>
        <taxon>Pseudomonadales</taxon>
        <taxon>Pseudomonadaceae</taxon>
        <taxon>Pseudomonas</taxon>
    </lineage>
</organism>
<reference evidence="1 2" key="1">
    <citation type="submission" date="2016-11" db="EMBL/GenBank/DDBJ databases">
        <authorList>
            <person name="Jaros S."/>
            <person name="Januszkiewicz K."/>
            <person name="Wedrychowicz H."/>
        </authorList>
    </citation>
    <scope>NUCLEOTIDE SEQUENCE [LARGE SCALE GENOMIC DNA]</scope>
    <source>
        <strain evidence="1 2">LMG 26898</strain>
    </source>
</reference>
<proteinExistence type="predicted"/>
<evidence type="ECO:0000313" key="2">
    <source>
        <dbReference type="Proteomes" id="UP000183983"/>
    </source>
</evidence>
<name>A0A1M7LQJ1_9PSED</name>
<sequence>MGLGTTKCCKCFYRIGPESVWGIAIASFESKAAFSKWRLMAQSV</sequence>
<accession>A0A1M7LQJ1</accession>
<evidence type="ECO:0000313" key="1">
    <source>
        <dbReference type="EMBL" id="SHM80454.1"/>
    </source>
</evidence>